<dbReference type="AlphaFoldDB" id="A0A804P140"/>
<evidence type="ECO:0000313" key="4">
    <source>
        <dbReference type="Proteomes" id="UP000007305"/>
    </source>
</evidence>
<reference evidence="4" key="1">
    <citation type="journal article" date="2009" name="Science">
        <title>The B73 maize genome: complexity, diversity, and dynamics.</title>
        <authorList>
            <person name="Schnable P.S."/>
            <person name="Ware D."/>
            <person name="Fulton R.S."/>
            <person name="Stein J.C."/>
            <person name="Wei F."/>
            <person name="Pasternak S."/>
            <person name="Liang C."/>
            <person name="Zhang J."/>
            <person name="Fulton L."/>
            <person name="Graves T.A."/>
            <person name="Minx P."/>
            <person name="Reily A.D."/>
            <person name="Courtney L."/>
            <person name="Kruchowski S.S."/>
            <person name="Tomlinson C."/>
            <person name="Strong C."/>
            <person name="Delehaunty K."/>
            <person name="Fronick C."/>
            <person name="Courtney B."/>
            <person name="Rock S.M."/>
            <person name="Belter E."/>
            <person name="Du F."/>
            <person name="Kim K."/>
            <person name="Abbott R.M."/>
            <person name="Cotton M."/>
            <person name="Levy A."/>
            <person name="Marchetto P."/>
            <person name="Ochoa K."/>
            <person name="Jackson S.M."/>
            <person name="Gillam B."/>
            <person name="Chen W."/>
            <person name="Yan L."/>
            <person name="Higginbotham J."/>
            <person name="Cardenas M."/>
            <person name="Waligorski J."/>
            <person name="Applebaum E."/>
            <person name="Phelps L."/>
            <person name="Falcone J."/>
            <person name="Kanchi K."/>
            <person name="Thane T."/>
            <person name="Scimone A."/>
            <person name="Thane N."/>
            <person name="Henke J."/>
            <person name="Wang T."/>
            <person name="Ruppert J."/>
            <person name="Shah N."/>
            <person name="Rotter K."/>
            <person name="Hodges J."/>
            <person name="Ingenthron E."/>
            <person name="Cordes M."/>
            <person name="Kohlberg S."/>
            <person name="Sgro J."/>
            <person name="Delgado B."/>
            <person name="Mead K."/>
            <person name="Chinwalla A."/>
            <person name="Leonard S."/>
            <person name="Crouse K."/>
            <person name="Collura K."/>
            <person name="Kudrna D."/>
            <person name="Currie J."/>
            <person name="He R."/>
            <person name="Angelova A."/>
            <person name="Rajasekar S."/>
            <person name="Mueller T."/>
            <person name="Lomeli R."/>
            <person name="Scara G."/>
            <person name="Ko A."/>
            <person name="Delaney K."/>
            <person name="Wissotski M."/>
            <person name="Lopez G."/>
            <person name="Campos D."/>
            <person name="Braidotti M."/>
            <person name="Ashley E."/>
            <person name="Golser W."/>
            <person name="Kim H."/>
            <person name="Lee S."/>
            <person name="Lin J."/>
            <person name="Dujmic Z."/>
            <person name="Kim W."/>
            <person name="Talag J."/>
            <person name="Zuccolo A."/>
            <person name="Fan C."/>
            <person name="Sebastian A."/>
            <person name="Kramer M."/>
            <person name="Spiegel L."/>
            <person name="Nascimento L."/>
            <person name="Zutavern T."/>
            <person name="Miller B."/>
            <person name="Ambroise C."/>
            <person name="Muller S."/>
            <person name="Spooner W."/>
            <person name="Narechania A."/>
            <person name="Ren L."/>
            <person name="Wei S."/>
            <person name="Kumari S."/>
            <person name="Faga B."/>
            <person name="Levy M.J."/>
            <person name="McMahan L."/>
            <person name="Van Buren P."/>
            <person name="Vaughn M.W."/>
            <person name="Ying K."/>
            <person name="Yeh C.-T."/>
            <person name="Emrich S.J."/>
            <person name="Jia Y."/>
            <person name="Kalyanaraman A."/>
            <person name="Hsia A.-P."/>
            <person name="Barbazuk W.B."/>
            <person name="Baucom R.S."/>
            <person name="Brutnell T.P."/>
            <person name="Carpita N.C."/>
            <person name="Chaparro C."/>
            <person name="Chia J.-M."/>
            <person name="Deragon J.-M."/>
            <person name="Estill J.C."/>
            <person name="Fu Y."/>
            <person name="Jeddeloh J.A."/>
            <person name="Han Y."/>
            <person name="Lee H."/>
            <person name="Li P."/>
            <person name="Lisch D.R."/>
            <person name="Liu S."/>
            <person name="Liu Z."/>
            <person name="Nagel D.H."/>
            <person name="McCann M.C."/>
            <person name="SanMiguel P."/>
            <person name="Myers A.M."/>
            <person name="Nettleton D."/>
            <person name="Nguyen J."/>
            <person name="Penning B.W."/>
            <person name="Ponnala L."/>
            <person name="Schneider K.L."/>
            <person name="Schwartz D.C."/>
            <person name="Sharma A."/>
            <person name="Soderlund C."/>
            <person name="Springer N.M."/>
            <person name="Sun Q."/>
            <person name="Wang H."/>
            <person name="Waterman M."/>
            <person name="Westerman R."/>
            <person name="Wolfgruber T.K."/>
            <person name="Yang L."/>
            <person name="Yu Y."/>
            <person name="Zhang L."/>
            <person name="Zhou S."/>
            <person name="Zhu Q."/>
            <person name="Bennetzen J.L."/>
            <person name="Dawe R.K."/>
            <person name="Jiang J."/>
            <person name="Jiang N."/>
            <person name="Presting G.G."/>
            <person name="Wessler S.R."/>
            <person name="Aluru S."/>
            <person name="Martienssen R.A."/>
            <person name="Clifton S.W."/>
            <person name="McCombie W.R."/>
            <person name="Wing R.A."/>
            <person name="Wilson R.K."/>
        </authorList>
    </citation>
    <scope>NUCLEOTIDE SEQUENCE [LARGE SCALE GENOMIC DNA]</scope>
    <source>
        <strain evidence="4">cv. B73</strain>
    </source>
</reference>
<dbReference type="InParanoid" id="A0A804P140"/>
<evidence type="ECO:0000259" key="2">
    <source>
        <dbReference type="PROSITE" id="PS50829"/>
    </source>
</evidence>
<dbReference type="Proteomes" id="UP000007305">
    <property type="component" value="Chromosome 4"/>
</dbReference>
<dbReference type="SUPFAM" id="SSF55277">
    <property type="entry name" value="GYF domain"/>
    <property type="match status" value="1"/>
</dbReference>
<dbReference type="InterPro" id="IPR003169">
    <property type="entry name" value="GYF"/>
</dbReference>
<dbReference type="Gene3D" id="3.30.1490.40">
    <property type="match status" value="1"/>
</dbReference>
<dbReference type="EnsemblPlants" id="Zm00001eb201070_T001">
    <property type="protein sequence ID" value="Zm00001eb201070_P001"/>
    <property type="gene ID" value="Zm00001eb201070"/>
</dbReference>
<feature type="compositionally biased region" description="Basic and acidic residues" evidence="1">
    <location>
        <begin position="12"/>
        <end position="26"/>
    </location>
</feature>
<gene>
    <name evidence="3" type="primary">LOC103655887</name>
</gene>
<proteinExistence type="predicted"/>
<name>A0A804P140_MAIZE</name>
<dbReference type="PROSITE" id="PS50829">
    <property type="entry name" value="GYF"/>
    <property type="match status" value="1"/>
</dbReference>
<feature type="compositionally biased region" description="Pro residues" evidence="1">
    <location>
        <begin position="280"/>
        <end position="289"/>
    </location>
</feature>
<dbReference type="PANTHER" id="PTHR13115:SF29">
    <property type="entry name" value="ZINC FINGER CCCH DOMAIN-CONTAINING PROTEIN 19"/>
    <property type="match status" value="1"/>
</dbReference>
<feature type="region of interest" description="Disordered" evidence="1">
    <location>
        <begin position="277"/>
        <end position="304"/>
    </location>
</feature>
<reference evidence="3" key="3">
    <citation type="submission" date="2021-05" db="UniProtKB">
        <authorList>
            <consortium name="EnsemblPlants"/>
        </authorList>
    </citation>
    <scope>IDENTIFICATION</scope>
    <source>
        <strain evidence="3">cv. B73</strain>
    </source>
</reference>
<keyword evidence="4" id="KW-1185">Reference proteome</keyword>
<evidence type="ECO:0000256" key="1">
    <source>
        <dbReference type="SAM" id="MobiDB-lite"/>
    </source>
</evidence>
<feature type="region of interest" description="Disordered" evidence="1">
    <location>
        <begin position="1"/>
        <end position="28"/>
    </location>
</feature>
<sequence>MDPNYESAEETDEKRTVGKSVDRTRPDTTISRRISRYLSTMQNHPQKVSDCSHHPKNLSTKSTICGSGARSLENSTANRTMYEAGSLSSSGVTMSNDTEPEKVWHYKDPSGNVQGPFTLLQLSKWRSYFPRDLRVWLTFESEERSLLLTEVLSKQQKDFTQAASHTSSKATLVGTGHTRNNPSVDQTNAFSPAGHSVVSFSGITVQYNKLGSRLQTTRSRAASSFRAISSHRAGSARRGCGRRPRRRNPCVVEISMVVGSTCAAPATAAAAGTPWAGPCAGPPPPPPRSSSPQPRHESPCSTDCWHGRSCCSVVSNTVSAMSVDGSKSEQQAYMVTEI</sequence>
<accession>A0A804P140</accession>
<feature type="region of interest" description="Disordered" evidence="1">
    <location>
        <begin position="225"/>
        <end position="245"/>
    </location>
</feature>
<organism evidence="3 4">
    <name type="scientific">Zea mays</name>
    <name type="common">Maize</name>
    <dbReference type="NCBI Taxonomy" id="4577"/>
    <lineage>
        <taxon>Eukaryota</taxon>
        <taxon>Viridiplantae</taxon>
        <taxon>Streptophyta</taxon>
        <taxon>Embryophyta</taxon>
        <taxon>Tracheophyta</taxon>
        <taxon>Spermatophyta</taxon>
        <taxon>Magnoliopsida</taxon>
        <taxon>Liliopsida</taxon>
        <taxon>Poales</taxon>
        <taxon>Poaceae</taxon>
        <taxon>PACMAD clade</taxon>
        <taxon>Panicoideae</taxon>
        <taxon>Andropogonodae</taxon>
        <taxon>Andropogoneae</taxon>
        <taxon>Tripsacinae</taxon>
        <taxon>Zea</taxon>
    </lineage>
</organism>
<protein>
    <recommendedName>
        <fullName evidence="2">GYF domain-containing protein</fullName>
    </recommendedName>
</protein>
<dbReference type="SMART" id="SM00444">
    <property type="entry name" value="GYF"/>
    <property type="match status" value="1"/>
</dbReference>
<dbReference type="Gramene" id="Zm00001eb201070_T001">
    <property type="protein sequence ID" value="Zm00001eb201070_P001"/>
    <property type="gene ID" value="Zm00001eb201070"/>
</dbReference>
<dbReference type="FunFam" id="3.30.1490.40:FF:000003">
    <property type="entry name" value="Zinc finger CCCH domain-containing protein 19"/>
    <property type="match status" value="1"/>
</dbReference>
<feature type="compositionally biased region" description="Low complexity" evidence="1">
    <location>
        <begin position="225"/>
        <end position="238"/>
    </location>
</feature>
<dbReference type="PANTHER" id="PTHR13115">
    <property type="entry name" value="RNA POLYMERASE-ASSOCIATED PROTEIN RTF1 HOMOLOG"/>
    <property type="match status" value="1"/>
</dbReference>
<dbReference type="Pfam" id="PF02213">
    <property type="entry name" value="GYF"/>
    <property type="match status" value="1"/>
</dbReference>
<reference evidence="3" key="2">
    <citation type="submission" date="2019-07" db="EMBL/GenBank/DDBJ databases">
        <authorList>
            <person name="Seetharam A."/>
            <person name="Woodhouse M."/>
            <person name="Cannon E."/>
        </authorList>
    </citation>
    <scope>NUCLEOTIDE SEQUENCE [LARGE SCALE GENOMIC DNA]</scope>
    <source>
        <strain evidence="3">cv. B73</strain>
    </source>
</reference>
<feature type="domain" description="GYF" evidence="2">
    <location>
        <begin position="101"/>
        <end position="153"/>
    </location>
</feature>
<evidence type="ECO:0000313" key="3">
    <source>
        <dbReference type="EnsemblPlants" id="Zm00001eb201070_P001"/>
    </source>
</evidence>
<dbReference type="InterPro" id="IPR035445">
    <property type="entry name" value="GYF-like_dom_sf"/>
</dbReference>